<accession>A0ABN2SYN7</accession>
<feature type="transmembrane region" description="Helical" evidence="2">
    <location>
        <begin position="24"/>
        <end position="42"/>
    </location>
</feature>
<keyword evidence="2" id="KW-0812">Transmembrane</keyword>
<name>A0ABN2SYN7_9ACTN</name>
<dbReference type="Proteomes" id="UP001501585">
    <property type="component" value="Unassembled WGS sequence"/>
</dbReference>
<dbReference type="EMBL" id="BAAAPC010000008">
    <property type="protein sequence ID" value="GAA1994846.1"/>
    <property type="molecule type" value="Genomic_DNA"/>
</dbReference>
<reference evidence="3 4" key="1">
    <citation type="journal article" date="2019" name="Int. J. Syst. Evol. Microbiol.">
        <title>The Global Catalogue of Microorganisms (GCM) 10K type strain sequencing project: providing services to taxonomists for standard genome sequencing and annotation.</title>
        <authorList>
            <consortium name="The Broad Institute Genomics Platform"/>
            <consortium name="The Broad Institute Genome Sequencing Center for Infectious Disease"/>
            <person name="Wu L."/>
            <person name="Ma J."/>
        </authorList>
    </citation>
    <scope>NUCLEOTIDE SEQUENCE [LARGE SCALE GENOMIC DNA]</scope>
    <source>
        <strain evidence="3 4">JCM 15313</strain>
    </source>
</reference>
<feature type="region of interest" description="Disordered" evidence="1">
    <location>
        <begin position="1"/>
        <end position="20"/>
    </location>
</feature>
<keyword evidence="2" id="KW-1133">Transmembrane helix</keyword>
<evidence type="ECO:0000313" key="3">
    <source>
        <dbReference type="EMBL" id="GAA1994846.1"/>
    </source>
</evidence>
<sequence length="145" mass="15279">MPDSSDGNRDPSHGGREKEVTRRWALAGIIGLAALSILVGPANEFSSALVTALARDTPEANEPPTPEAPAPAAESEADPEAPVRANYTWAKLGGSLVYDDAVYVSAKEERRRTLDWSCFGSVDACELGFYAASARSDRLLSAAAA</sequence>
<keyword evidence="2" id="KW-0472">Membrane</keyword>
<dbReference type="RefSeq" id="WP_344161811.1">
    <property type="nucleotide sequence ID" value="NZ_BAAAPC010000008.1"/>
</dbReference>
<feature type="region of interest" description="Disordered" evidence="1">
    <location>
        <begin position="56"/>
        <end position="81"/>
    </location>
</feature>
<evidence type="ECO:0000256" key="1">
    <source>
        <dbReference type="SAM" id="MobiDB-lite"/>
    </source>
</evidence>
<gene>
    <name evidence="3" type="ORF">GCM10009799_21240</name>
</gene>
<evidence type="ECO:0000256" key="2">
    <source>
        <dbReference type="SAM" id="Phobius"/>
    </source>
</evidence>
<evidence type="ECO:0000313" key="4">
    <source>
        <dbReference type="Proteomes" id="UP001501585"/>
    </source>
</evidence>
<protein>
    <submittedName>
        <fullName evidence="3">Uncharacterized protein</fullName>
    </submittedName>
</protein>
<comment type="caution">
    <text evidence="3">The sequence shown here is derived from an EMBL/GenBank/DDBJ whole genome shotgun (WGS) entry which is preliminary data.</text>
</comment>
<organism evidence="3 4">
    <name type="scientific">Nocardiopsis rhodophaea</name>
    <dbReference type="NCBI Taxonomy" id="280238"/>
    <lineage>
        <taxon>Bacteria</taxon>
        <taxon>Bacillati</taxon>
        <taxon>Actinomycetota</taxon>
        <taxon>Actinomycetes</taxon>
        <taxon>Streptosporangiales</taxon>
        <taxon>Nocardiopsidaceae</taxon>
        <taxon>Nocardiopsis</taxon>
    </lineage>
</organism>
<keyword evidence="4" id="KW-1185">Reference proteome</keyword>
<proteinExistence type="predicted"/>